<dbReference type="EMBL" id="LNZH02000051">
    <property type="protein sequence ID" value="OCB91911.1"/>
    <property type="molecule type" value="Genomic_DNA"/>
</dbReference>
<dbReference type="Proteomes" id="UP000757232">
    <property type="component" value="Unassembled WGS sequence"/>
</dbReference>
<keyword evidence="3" id="KW-1185">Reference proteome</keyword>
<dbReference type="Pfam" id="PF01661">
    <property type="entry name" value="Macro"/>
    <property type="match status" value="1"/>
</dbReference>
<dbReference type="SUPFAM" id="SSF52949">
    <property type="entry name" value="Macro domain-like"/>
    <property type="match status" value="1"/>
</dbReference>
<gene>
    <name evidence="2" type="ORF">A7U60_g807</name>
</gene>
<name>A0A9Q5I5J5_SANBA</name>
<proteinExistence type="predicted"/>
<dbReference type="AlphaFoldDB" id="A0A9Q5I5J5"/>
<dbReference type="SMART" id="SM00506">
    <property type="entry name" value="A1pp"/>
    <property type="match status" value="1"/>
</dbReference>
<dbReference type="Gene3D" id="3.40.220.10">
    <property type="entry name" value="Leucine Aminopeptidase, subunit E, domain 1"/>
    <property type="match status" value="1"/>
</dbReference>
<evidence type="ECO:0000313" key="2">
    <source>
        <dbReference type="EMBL" id="OCB91911.1"/>
    </source>
</evidence>
<dbReference type="PROSITE" id="PS51154">
    <property type="entry name" value="MACRO"/>
    <property type="match status" value="1"/>
</dbReference>
<feature type="domain" description="Macro" evidence="1">
    <location>
        <begin position="31"/>
        <end position="237"/>
    </location>
</feature>
<sequence>MTPRPRSIVRFSSTSTLVSNYRIRLPTLRKLYIDQKIRSYLDGIALTDHDITKLPVDAIVNPARPDLLPDSKGSVNHEIHEAAGPMLLEECKRLDGCNVGDAQITDACKLHFKCVIHTVGPIYKTSHATEKMDLLAACYRRSLRLAAAHKLRKIAFPLISVGQKEFLLDDEIRIALGTVRRFFSAPESEEVRTLGIHRVFRASIKATLFRLKIELVVFVAHGDDQMTAFKKVSDLLSEANT</sequence>
<organism evidence="2 3">
    <name type="scientific">Sanghuangporus baumii</name>
    <name type="common">Phellinus baumii</name>
    <dbReference type="NCBI Taxonomy" id="108892"/>
    <lineage>
        <taxon>Eukaryota</taxon>
        <taxon>Fungi</taxon>
        <taxon>Dikarya</taxon>
        <taxon>Basidiomycota</taxon>
        <taxon>Agaricomycotina</taxon>
        <taxon>Agaricomycetes</taxon>
        <taxon>Hymenochaetales</taxon>
        <taxon>Hymenochaetaceae</taxon>
        <taxon>Sanghuangporus</taxon>
    </lineage>
</organism>
<dbReference type="InterPro" id="IPR002589">
    <property type="entry name" value="Macro_dom"/>
</dbReference>
<dbReference type="OrthoDB" id="6077599at2759"/>
<evidence type="ECO:0000313" key="3">
    <source>
        <dbReference type="Proteomes" id="UP000757232"/>
    </source>
</evidence>
<reference evidence="2" key="1">
    <citation type="submission" date="2016-06" db="EMBL/GenBank/DDBJ databases">
        <title>Draft Genome sequence of the fungus Inonotus baumii.</title>
        <authorList>
            <person name="Zhu H."/>
            <person name="Lin W."/>
        </authorList>
    </citation>
    <scope>NUCLEOTIDE SEQUENCE</scope>
    <source>
        <strain evidence="2">821</strain>
    </source>
</reference>
<evidence type="ECO:0000259" key="1">
    <source>
        <dbReference type="PROSITE" id="PS51154"/>
    </source>
</evidence>
<accession>A0A9Q5I5J5</accession>
<dbReference type="PANTHER" id="PTHR11106">
    <property type="entry name" value="GANGLIOSIDE INDUCED DIFFERENTIATION ASSOCIATED PROTEIN 2-RELATED"/>
    <property type="match status" value="1"/>
</dbReference>
<comment type="caution">
    <text evidence="2">The sequence shown here is derived from an EMBL/GenBank/DDBJ whole genome shotgun (WGS) entry which is preliminary data.</text>
</comment>
<dbReference type="PANTHER" id="PTHR11106:SF27">
    <property type="entry name" value="MACRO DOMAIN-CONTAINING PROTEIN"/>
    <property type="match status" value="1"/>
</dbReference>
<protein>
    <recommendedName>
        <fullName evidence="1">Macro domain-containing protein</fullName>
    </recommendedName>
</protein>
<dbReference type="InterPro" id="IPR043472">
    <property type="entry name" value="Macro_dom-like"/>
</dbReference>